<evidence type="ECO:0000313" key="1">
    <source>
        <dbReference type="EMBL" id="OWF42109.1"/>
    </source>
</evidence>
<dbReference type="AlphaFoldDB" id="A0A210Q0C5"/>
<keyword evidence="2" id="KW-1185">Reference proteome</keyword>
<reference evidence="1 2" key="1">
    <citation type="journal article" date="2017" name="Nat. Ecol. Evol.">
        <title>Scallop genome provides insights into evolution of bilaterian karyotype and development.</title>
        <authorList>
            <person name="Wang S."/>
            <person name="Zhang J."/>
            <person name="Jiao W."/>
            <person name="Li J."/>
            <person name="Xun X."/>
            <person name="Sun Y."/>
            <person name="Guo X."/>
            <person name="Huan P."/>
            <person name="Dong B."/>
            <person name="Zhang L."/>
            <person name="Hu X."/>
            <person name="Sun X."/>
            <person name="Wang J."/>
            <person name="Zhao C."/>
            <person name="Wang Y."/>
            <person name="Wang D."/>
            <person name="Huang X."/>
            <person name="Wang R."/>
            <person name="Lv J."/>
            <person name="Li Y."/>
            <person name="Zhang Z."/>
            <person name="Liu B."/>
            <person name="Lu W."/>
            <person name="Hui Y."/>
            <person name="Liang J."/>
            <person name="Zhou Z."/>
            <person name="Hou R."/>
            <person name="Li X."/>
            <person name="Liu Y."/>
            <person name="Li H."/>
            <person name="Ning X."/>
            <person name="Lin Y."/>
            <person name="Zhao L."/>
            <person name="Xing Q."/>
            <person name="Dou J."/>
            <person name="Li Y."/>
            <person name="Mao J."/>
            <person name="Guo H."/>
            <person name="Dou H."/>
            <person name="Li T."/>
            <person name="Mu C."/>
            <person name="Jiang W."/>
            <person name="Fu Q."/>
            <person name="Fu X."/>
            <person name="Miao Y."/>
            <person name="Liu J."/>
            <person name="Yu Q."/>
            <person name="Li R."/>
            <person name="Liao H."/>
            <person name="Li X."/>
            <person name="Kong Y."/>
            <person name="Jiang Z."/>
            <person name="Chourrout D."/>
            <person name="Li R."/>
            <person name="Bao Z."/>
        </authorList>
    </citation>
    <scope>NUCLEOTIDE SEQUENCE [LARGE SCALE GENOMIC DNA]</scope>
    <source>
        <strain evidence="1 2">PY_sf001</strain>
    </source>
</reference>
<sequence length="321" mass="37253">MNTKVHFEPQEQGQLPVAMDAASYPTGIQEVGDLVDHSGLYTGPEDFGQAARPQDLGQANMMEEAEHLFEDFGELNRKFIALRKYKEEIENQLVYEQKKTAALTWENVELKQKLGKSEGERNLYDDLLKRNTFLKSEIDELKKINGKSRCEIGLQEERIKELECAGRQGTYRAEEEHKLALGFKKQSQGYKEQLDACSALYDLQQQKLNGMAKQIEKLTREGHLLRPPARVLPEDPSVQENRRFRIEQVNDHLRCTRCHNSPGEEDDTCYFHPITRCPYPVWKYWFPQEVGLGTEFFFWPCCQKFGIKEPTGCQTMDEHQI</sequence>
<dbReference type="EMBL" id="NEDP02005318">
    <property type="protein sequence ID" value="OWF42109.1"/>
    <property type="molecule type" value="Genomic_DNA"/>
</dbReference>
<organism evidence="1 2">
    <name type="scientific">Mizuhopecten yessoensis</name>
    <name type="common">Japanese scallop</name>
    <name type="synonym">Patinopecten yessoensis</name>
    <dbReference type="NCBI Taxonomy" id="6573"/>
    <lineage>
        <taxon>Eukaryota</taxon>
        <taxon>Metazoa</taxon>
        <taxon>Spiralia</taxon>
        <taxon>Lophotrochozoa</taxon>
        <taxon>Mollusca</taxon>
        <taxon>Bivalvia</taxon>
        <taxon>Autobranchia</taxon>
        <taxon>Pteriomorphia</taxon>
        <taxon>Pectinida</taxon>
        <taxon>Pectinoidea</taxon>
        <taxon>Pectinidae</taxon>
        <taxon>Mizuhopecten</taxon>
    </lineage>
</organism>
<accession>A0A210Q0C5</accession>
<name>A0A210Q0C5_MIZYE</name>
<comment type="caution">
    <text evidence="1">The sequence shown here is derived from an EMBL/GenBank/DDBJ whole genome shotgun (WGS) entry which is preliminary data.</text>
</comment>
<dbReference type="Proteomes" id="UP000242188">
    <property type="component" value="Unassembled WGS sequence"/>
</dbReference>
<protein>
    <submittedName>
        <fullName evidence="1">Uncharacterized protein</fullName>
    </submittedName>
</protein>
<gene>
    <name evidence="1" type="ORF">KP79_PYT09156</name>
</gene>
<evidence type="ECO:0000313" key="2">
    <source>
        <dbReference type="Proteomes" id="UP000242188"/>
    </source>
</evidence>
<proteinExistence type="predicted"/>
<dbReference type="OrthoDB" id="6145662at2759"/>